<feature type="transmembrane region" description="Helical" evidence="2">
    <location>
        <begin position="617"/>
        <end position="639"/>
    </location>
</feature>
<feature type="region of interest" description="Disordered" evidence="1">
    <location>
        <begin position="396"/>
        <end position="443"/>
    </location>
</feature>
<feature type="compositionally biased region" description="Low complexity" evidence="1">
    <location>
        <begin position="203"/>
        <end position="226"/>
    </location>
</feature>
<dbReference type="VEuPathDB" id="PlasmoDB:PVBDA_0501340"/>
<feature type="chain" id="PRO_5027929560" evidence="3">
    <location>
        <begin position="26"/>
        <end position="673"/>
    </location>
</feature>
<dbReference type="VEuPathDB" id="PlasmoDB:PVLDE_0501310"/>
<keyword evidence="3" id="KW-0732">Signal</keyword>
<evidence type="ECO:0000313" key="5">
    <source>
        <dbReference type="Proteomes" id="UP000515697"/>
    </source>
</evidence>
<proteinExistence type="predicted"/>
<evidence type="ECO:0000313" key="4">
    <source>
        <dbReference type="EMBL" id="CAD2111906.1"/>
    </source>
</evidence>
<evidence type="ECO:0000256" key="1">
    <source>
        <dbReference type="SAM" id="MobiDB-lite"/>
    </source>
</evidence>
<accession>A0A6V7TFJ3</accession>
<keyword evidence="4" id="KW-0477">Merozoite</keyword>
<reference evidence="4 5" key="1">
    <citation type="submission" date="2020-08" db="EMBL/GenBank/DDBJ databases">
        <authorList>
            <person name="Ramaprasad A."/>
        </authorList>
    </citation>
    <scope>NUCLEOTIDE SEQUENCE [LARGE SCALE GENOMIC DNA]</scope>
</reference>
<sequence length="673" mass="73184">MKTHITSYLYAYVLFVIIQIKYNSANETCDNWGPWSPCDNQLTTRTCLNNPSLKEEENCTQCNEWTEWLECKDGKRSRHIINCPFINETQDCITDINGEVIYKNNKVIFDNSNPENQEGQSSNSEGTIKPHFLQTQDTPQPAKAQDSTQKETPPAPESVTQEKKQDQAATDQAASISASNSDEKNIAGTGSEKTGTPSQDKSTTVTTDGQTTEGKTTEGQTTEGQTAKGEKADVKSGEDTLKSTTEEETSKVNTDKGVSAPGASGEEVKVTDATVPGTNPLESTTPVVSTPAGSTVDATEKKGPSSENGATDELSKQNPQEGVSQIDPPVKQAEETPGNKDTADNSAGDGKVGKPEESTGQGSEAIPSVVPEKVETDLSLDLSPDLTSDLSAYLSSVSTTGPSTVSTSDASPTHEGKSVEASPELSATTNESDADITRSSIDPIISEINTDSISSPTLTTEDTELNNIHNRNSDLNSTSMYTYNDHNMNNNLHSHMDSRHGESMGRSYKFGALRNGLPSNYHGHNGPYRDVHHMNNSNNLYESSHKSNLRNNVNDGNPYEYNSGNNRHCNCNTNNAHETSEPHESHRAYGNEERDHHDRYRQSGYNNYEGNDHFSKLYVASGMGVVILLSGAIASYALYNDKNKQNTDSIFNNGFADIPASKMIHEDEFWGTE</sequence>
<feature type="compositionally biased region" description="Polar residues" evidence="1">
    <location>
        <begin position="191"/>
        <end position="202"/>
    </location>
</feature>
<feature type="signal peptide" evidence="3">
    <location>
        <begin position="1"/>
        <end position="25"/>
    </location>
</feature>
<feature type="compositionally biased region" description="Low complexity" evidence="1">
    <location>
        <begin position="167"/>
        <end position="179"/>
    </location>
</feature>
<dbReference type="VEuPathDB" id="PlasmoDB:PVVCY_0501330"/>
<dbReference type="EMBL" id="LR865434">
    <property type="protein sequence ID" value="CAD2111906.1"/>
    <property type="molecule type" value="Genomic_DNA"/>
</dbReference>
<dbReference type="AlphaFoldDB" id="A0A6V7TFJ3"/>
<gene>
    <name evidence="4" type="ORF">PVSEL_1304530</name>
</gene>
<keyword evidence="2" id="KW-0472">Membrane</keyword>
<feature type="region of interest" description="Disordered" evidence="1">
    <location>
        <begin position="111"/>
        <end position="377"/>
    </location>
</feature>
<protein>
    <submittedName>
        <fullName evidence="4">Merozoite TRAP-like protein, putative</fullName>
    </submittedName>
</protein>
<feature type="compositionally biased region" description="Low complexity" evidence="1">
    <location>
        <begin position="396"/>
        <end position="408"/>
    </location>
</feature>
<feature type="compositionally biased region" description="Basic and acidic residues" evidence="1">
    <location>
        <begin position="578"/>
        <end position="596"/>
    </location>
</feature>
<keyword evidence="2" id="KW-0812">Transmembrane</keyword>
<dbReference type="VEuPathDB" id="PlasmoDB:PVPCR_1304640"/>
<evidence type="ECO:0000256" key="2">
    <source>
        <dbReference type="SAM" id="Phobius"/>
    </source>
</evidence>
<feature type="compositionally biased region" description="Polar residues" evidence="1">
    <location>
        <begin position="133"/>
        <end position="151"/>
    </location>
</feature>
<dbReference type="VEuPathDB" id="PlasmoDB:PVSEL_1304530"/>
<feature type="compositionally biased region" description="Polar residues" evidence="1">
    <location>
        <begin position="111"/>
        <end position="126"/>
    </location>
</feature>
<organism evidence="4 5">
    <name type="scientific">Plasmodium vinckei</name>
    <dbReference type="NCBI Taxonomy" id="5860"/>
    <lineage>
        <taxon>Eukaryota</taxon>
        <taxon>Sar</taxon>
        <taxon>Alveolata</taxon>
        <taxon>Apicomplexa</taxon>
        <taxon>Aconoidasida</taxon>
        <taxon>Haemosporida</taxon>
        <taxon>Plasmodiidae</taxon>
        <taxon>Plasmodium</taxon>
        <taxon>Plasmodium (Vinckeia)</taxon>
    </lineage>
</organism>
<feature type="region of interest" description="Disordered" evidence="1">
    <location>
        <begin position="574"/>
        <end position="596"/>
    </location>
</feature>
<evidence type="ECO:0000256" key="3">
    <source>
        <dbReference type="SAM" id="SignalP"/>
    </source>
</evidence>
<dbReference type="Proteomes" id="UP000515697">
    <property type="component" value="Chromosome PVSEL_13"/>
</dbReference>
<feature type="compositionally biased region" description="Polar residues" evidence="1">
    <location>
        <begin position="276"/>
        <end position="297"/>
    </location>
</feature>
<feature type="compositionally biased region" description="Basic and acidic residues" evidence="1">
    <location>
        <begin position="228"/>
        <end position="254"/>
    </location>
</feature>
<keyword evidence="2" id="KW-1133">Transmembrane helix</keyword>
<name>A0A6V7TFJ3_PLAVN</name>
<feature type="compositionally biased region" description="Basic and acidic residues" evidence="1">
    <location>
        <begin position="332"/>
        <end position="343"/>
    </location>
</feature>